<dbReference type="PANTHER" id="PTHR33621">
    <property type="entry name" value="ASPARTIC/GLUTAMIC ACID-RICH PROTEIN"/>
    <property type="match status" value="1"/>
</dbReference>
<dbReference type="HOGENOM" id="CLU_273363_0_0_1"/>
<reference evidence="2 3" key="1">
    <citation type="journal article" date="2010" name="Nature">
        <title>Genome sequence of the palaeopolyploid soybean.</title>
        <authorList>
            <person name="Schmutz J."/>
            <person name="Cannon S.B."/>
            <person name="Schlueter J."/>
            <person name="Ma J."/>
            <person name="Mitros T."/>
            <person name="Nelson W."/>
            <person name="Hyten D.L."/>
            <person name="Song Q."/>
            <person name="Thelen J.J."/>
            <person name="Cheng J."/>
            <person name="Xu D."/>
            <person name="Hellsten U."/>
            <person name="May G.D."/>
            <person name="Yu Y."/>
            <person name="Sakurai T."/>
            <person name="Umezawa T."/>
            <person name="Bhattacharyya M.K."/>
            <person name="Sandhu D."/>
            <person name="Valliyodan B."/>
            <person name="Lindquist E."/>
            <person name="Peto M."/>
            <person name="Grant D."/>
            <person name="Shu S."/>
            <person name="Goodstein D."/>
            <person name="Barry K."/>
            <person name="Futrell-Griggs M."/>
            <person name="Abernathy B."/>
            <person name="Du J."/>
            <person name="Tian Z."/>
            <person name="Zhu L."/>
            <person name="Gill N."/>
            <person name="Joshi T."/>
            <person name="Libault M."/>
            <person name="Sethuraman A."/>
            <person name="Zhang X.-C."/>
            <person name="Shinozaki K."/>
            <person name="Nguyen H.T."/>
            <person name="Wing R.A."/>
            <person name="Cregan P."/>
            <person name="Specht J."/>
            <person name="Grimwood J."/>
            <person name="Rokhsar D."/>
            <person name="Stacey G."/>
            <person name="Shoemaker R.C."/>
            <person name="Jackson S.A."/>
        </authorList>
    </citation>
    <scope>NUCLEOTIDE SEQUENCE [LARGE SCALE GENOMIC DNA]</scope>
    <source>
        <strain evidence="3">cv. Williams 82</strain>
        <tissue evidence="2">Callus</tissue>
    </source>
</reference>
<feature type="compositionally biased region" description="Polar residues" evidence="1">
    <location>
        <begin position="188"/>
        <end position="201"/>
    </location>
</feature>
<gene>
    <name evidence="3" type="primary">LOC102661108</name>
    <name evidence="2" type="ORF">GLYMA_02G080700</name>
</gene>
<evidence type="ECO:0000256" key="1">
    <source>
        <dbReference type="SAM" id="MobiDB-lite"/>
    </source>
</evidence>
<dbReference type="PaxDb" id="3847-GLYMA02G08901.1"/>
<dbReference type="AlphaFoldDB" id="K7K721"/>
<dbReference type="EMBL" id="CM000835">
    <property type="protein sequence ID" value="KRH70278.1"/>
    <property type="molecule type" value="Genomic_DNA"/>
</dbReference>
<organism evidence="3">
    <name type="scientific">Glycine max</name>
    <name type="common">Soybean</name>
    <name type="synonym">Glycine hispida</name>
    <dbReference type="NCBI Taxonomy" id="3847"/>
    <lineage>
        <taxon>Eukaryota</taxon>
        <taxon>Viridiplantae</taxon>
        <taxon>Streptophyta</taxon>
        <taxon>Embryophyta</taxon>
        <taxon>Tracheophyta</taxon>
        <taxon>Spermatophyta</taxon>
        <taxon>Magnoliopsida</taxon>
        <taxon>eudicotyledons</taxon>
        <taxon>Gunneridae</taxon>
        <taxon>Pentapetalae</taxon>
        <taxon>rosids</taxon>
        <taxon>fabids</taxon>
        <taxon>Fabales</taxon>
        <taxon>Fabaceae</taxon>
        <taxon>Papilionoideae</taxon>
        <taxon>50 kb inversion clade</taxon>
        <taxon>NPAAA clade</taxon>
        <taxon>indigoferoid/millettioid clade</taxon>
        <taxon>Phaseoleae</taxon>
        <taxon>Glycine</taxon>
        <taxon>Glycine subgen. Soja</taxon>
    </lineage>
</organism>
<feature type="region of interest" description="Disordered" evidence="1">
    <location>
        <begin position="181"/>
        <end position="203"/>
    </location>
</feature>
<feature type="region of interest" description="Disordered" evidence="1">
    <location>
        <begin position="291"/>
        <end position="310"/>
    </location>
</feature>
<dbReference type="Proteomes" id="UP000008827">
    <property type="component" value="Chromosome 2"/>
</dbReference>
<dbReference type="PANTHER" id="PTHR33621:SF2">
    <property type="entry name" value="RIBOSOMAL L1 DOMAIN-CONTAINING PROTEIN"/>
    <property type="match status" value="1"/>
</dbReference>
<dbReference type="OMA" id="ILHVYQE"/>
<dbReference type="Gramene" id="KRH70278">
    <property type="protein sequence ID" value="KRH70278"/>
    <property type="gene ID" value="GLYMA_02G080700"/>
</dbReference>
<feature type="region of interest" description="Disordered" evidence="1">
    <location>
        <begin position="1030"/>
        <end position="1049"/>
    </location>
</feature>
<dbReference type="GeneID" id="102661108"/>
<accession>K7K721</accession>
<sequence length="1123" mass="124346">MMGMDFHGMKRKRLQALCKKHDIPANLKNKEMADRLSLIFKGKEIEDPVGSGNVGTMKDTPRCVSGKDINVEMIDLVTPGPGLEERSVVSVKNLKSSEIERLEFETNSSREITRGDFGICGVEEDMKSGLNEEQVVNSQGGLHSAPVIVAVEEFNKPLVEGEGEHLGGENNLLEDLCENGKERDEAVEQSNHNSPQGSNMKDVNVLHVSQEESGYPMVEEDEAAEQGHHNNPQANIKDVNVLHVSHEESGYPMVEEDEAAEQGHHNNPQANIKDVNVLHVSHEESGYPMVEEEEAVEQGDNSSPQGSSSMKDVNVLHVSQEESGYPMVEEVQKSDDNIYNGSVYNLINKGFEVDAKDTDGKTNFTAEYCAHDVSFSLNIPGGTLDQFQGTYPENESNSSCLNIHQDTCEEELETPQKTGPIEDPGECIGFSPNNLEISAVKGFLAETYFDPSTLGDVEGTCNMKERTQSVKMEEVEHFIDEFHSSTFKDSYGTPVQFLTNDALNEVKSDLNIHEMIASDISDAKFVSSRKRSLRPTSETMIGFSPKQLNNSEIKVFQSEIISFPEPPAVDIGICDVEENMHIDVNKEQVDDNQQVIYVASSVMDLNKEDLVQVASVEVGDHSLEGEVEKSGLIADSEEIDIGFCDVEDNLQNDVIEEQADNEICNVEENMQNDVNEEQVDSGICDAEENLQNDVNEEQVDASQQVMHAASSVMVLKTEDHVQVASGEVRDHLLEVEKAGLIADSKEVDIGICDGEENIQIDVNKEQVIHAASVMVLNNEDLLQVASVEVRNHLLEGEVEKSGLINDSEEIDIGICDLEENMQINVNKEQVMHAASSVMDLNNEDLVQVASVEVGDNLLKEEVEKSGLLADSEECIGYMPNNLEPSATKGFQAATYFDSSTLGDVVGTCNIEESIESDQMEKEYSQEVLNMANELQRSMEESDPMEREVTRLFDNSDDHDDADGTEAEDKSHQHYIKSDMDSIEKYLLNDFQSIDDTDGQNSDEYAPTVPHSVEMKSCTFNLQQISASDTVSGDEGTFQEKLETPTKCTPIPSSEDSVVFYTNLESSMKKELIVKSLPMKRARDVLGASDMKENIKIAKKEQGGRIISRSAFPKRKPLQDLQQN</sequence>
<dbReference type="SMR" id="K7K721"/>
<protein>
    <submittedName>
        <fullName evidence="2 3">Uncharacterized protein</fullName>
    </submittedName>
</protein>
<reference evidence="3" key="2">
    <citation type="submission" date="2018-02" db="UniProtKB">
        <authorList>
            <consortium name="EnsemblPlants"/>
        </authorList>
    </citation>
    <scope>IDENTIFICATION</scope>
    <source>
        <strain evidence="3">Williams 82</strain>
    </source>
</reference>
<dbReference type="EnsemblPlants" id="KRH70278">
    <property type="protein sequence ID" value="KRH70278"/>
    <property type="gene ID" value="GLYMA_02G080700"/>
</dbReference>
<feature type="region of interest" description="Disordered" evidence="1">
    <location>
        <begin position="952"/>
        <end position="972"/>
    </location>
</feature>
<dbReference type="ExpressionAtlas" id="K7K721">
    <property type="expression patterns" value="baseline and differential"/>
</dbReference>
<evidence type="ECO:0000313" key="2">
    <source>
        <dbReference type="EMBL" id="KRH70278.1"/>
    </source>
</evidence>
<name>K7K721_SOYBN</name>
<evidence type="ECO:0000313" key="3">
    <source>
        <dbReference type="EnsemblPlants" id="KRH70278"/>
    </source>
</evidence>
<proteinExistence type="predicted"/>
<keyword evidence="4" id="KW-1185">Reference proteome</keyword>
<dbReference type="eggNOG" id="ENOG502S31H">
    <property type="taxonomic scope" value="Eukaryota"/>
</dbReference>
<dbReference type="KEGG" id="gmx:102661108"/>
<feature type="compositionally biased region" description="Acidic residues" evidence="1">
    <location>
        <begin position="956"/>
        <end position="965"/>
    </location>
</feature>
<dbReference type="OrthoDB" id="1048353at2759"/>
<feature type="compositionally biased region" description="Polar residues" evidence="1">
    <location>
        <begin position="299"/>
        <end position="310"/>
    </location>
</feature>
<reference evidence="2" key="3">
    <citation type="submission" date="2018-07" db="EMBL/GenBank/DDBJ databases">
        <title>WGS assembly of Glycine max.</title>
        <authorList>
            <person name="Schmutz J."/>
            <person name="Cannon S."/>
            <person name="Schlueter J."/>
            <person name="Ma J."/>
            <person name="Mitros T."/>
            <person name="Nelson W."/>
            <person name="Hyten D."/>
            <person name="Song Q."/>
            <person name="Thelen J."/>
            <person name="Cheng J."/>
            <person name="Xu D."/>
            <person name="Hellsten U."/>
            <person name="May G."/>
            <person name="Yu Y."/>
            <person name="Sakurai T."/>
            <person name="Umezawa T."/>
            <person name="Bhattacharyya M."/>
            <person name="Sandhu D."/>
            <person name="Valliyodan B."/>
            <person name="Lindquist E."/>
            <person name="Peto M."/>
            <person name="Grant D."/>
            <person name="Shu S."/>
            <person name="Goodstein D."/>
            <person name="Barry K."/>
            <person name="Futrell-Griggs M."/>
            <person name="Abernathy B."/>
            <person name="Du J."/>
            <person name="Tian Z."/>
            <person name="Zhu L."/>
            <person name="Gill N."/>
            <person name="Joshi T."/>
            <person name="Libault M."/>
            <person name="Sethuraman A."/>
            <person name="Zhang X."/>
            <person name="Shinozaki K."/>
            <person name="Nguyen H."/>
            <person name="Wing R."/>
            <person name="Cregan P."/>
            <person name="Specht J."/>
            <person name="Grimwood J."/>
            <person name="Rokhsar D."/>
            <person name="Stacey G."/>
            <person name="Shoemaker R."/>
            <person name="Jackson S."/>
        </authorList>
    </citation>
    <scope>NUCLEOTIDE SEQUENCE</scope>
    <source>
        <tissue evidence="2">Callus</tissue>
    </source>
</reference>
<evidence type="ECO:0000313" key="4">
    <source>
        <dbReference type="Proteomes" id="UP000008827"/>
    </source>
</evidence>